<accession>F0T271</accession>
<dbReference type="PROSITE" id="PS00150">
    <property type="entry name" value="ACYLPHOSPHATASE_1"/>
    <property type="match status" value="1"/>
</dbReference>
<dbReference type="Proteomes" id="UP000007488">
    <property type="component" value="Chromosome"/>
</dbReference>
<evidence type="ECO:0000256" key="2">
    <source>
        <dbReference type="ARBA" id="ARBA00005614"/>
    </source>
</evidence>
<dbReference type="InterPro" id="IPR006070">
    <property type="entry name" value="Sua5-like_dom"/>
</dbReference>
<evidence type="ECO:0000256" key="10">
    <source>
        <dbReference type="PIRNR" id="PIRNR006256"/>
    </source>
</evidence>
<comment type="similarity">
    <text evidence="2">Belongs to the acylphosphatase family.</text>
</comment>
<dbReference type="KEGG" id="sgy:Sgly_2124"/>
<dbReference type="InterPro" id="IPR001792">
    <property type="entry name" value="Acylphosphatase-like_dom"/>
</dbReference>
<organism evidence="15 16">
    <name type="scientific">Syntrophobotulus glycolicus (strain DSM 8271 / FlGlyR)</name>
    <dbReference type="NCBI Taxonomy" id="645991"/>
    <lineage>
        <taxon>Bacteria</taxon>
        <taxon>Bacillati</taxon>
        <taxon>Bacillota</taxon>
        <taxon>Clostridia</taxon>
        <taxon>Eubacteriales</taxon>
        <taxon>Desulfitobacteriaceae</taxon>
        <taxon>Syntrophobotulus</taxon>
    </lineage>
</organism>
<evidence type="ECO:0000256" key="5">
    <source>
        <dbReference type="ARBA" id="ARBA00022723"/>
    </source>
</evidence>
<dbReference type="InterPro" id="IPR011125">
    <property type="entry name" value="Znf_HypF"/>
</dbReference>
<name>F0T271_SYNGF</name>
<dbReference type="InterPro" id="IPR055128">
    <property type="entry name" value="HypF_C_2"/>
</dbReference>
<dbReference type="Pfam" id="PF01300">
    <property type="entry name" value="Sua5_yciO_yrdC"/>
    <property type="match status" value="1"/>
</dbReference>
<dbReference type="UniPathway" id="UPA00335"/>
<dbReference type="STRING" id="645991.Sgly_2124"/>
<dbReference type="GO" id="GO:0008270">
    <property type="term" value="F:zinc ion binding"/>
    <property type="evidence" value="ECO:0007669"/>
    <property type="project" value="UniProtKB-KW"/>
</dbReference>
<dbReference type="Gene3D" id="3.30.110.120">
    <property type="match status" value="1"/>
</dbReference>
<dbReference type="GO" id="GO:0051604">
    <property type="term" value="P:protein maturation"/>
    <property type="evidence" value="ECO:0007669"/>
    <property type="project" value="TreeGrafter"/>
</dbReference>
<dbReference type="AlphaFoldDB" id="F0T271"/>
<evidence type="ECO:0000259" key="14">
    <source>
        <dbReference type="PROSITE" id="PS51163"/>
    </source>
</evidence>
<evidence type="ECO:0000313" key="15">
    <source>
        <dbReference type="EMBL" id="ADY56415.1"/>
    </source>
</evidence>
<dbReference type="InterPro" id="IPR036046">
    <property type="entry name" value="Acylphosphatase-like_dom_sf"/>
</dbReference>
<dbReference type="InterPro" id="IPR041440">
    <property type="entry name" value="HypF_C"/>
</dbReference>
<dbReference type="SUPFAM" id="SSF55821">
    <property type="entry name" value="YrdC/RibB"/>
    <property type="match status" value="1"/>
</dbReference>
<dbReference type="HOGENOM" id="CLU_009164_0_0_9"/>
<reference evidence="15 16" key="1">
    <citation type="journal article" date="2011" name="Stand. Genomic Sci.">
        <title>Complete genome sequence of Syntrophobotulus glycolicus type strain (FlGlyR).</title>
        <authorList>
            <person name="Han C."/>
            <person name="Mwirichia R."/>
            <person name="Chertkov O."/>
            <person name="Held B."/>
            <person name="Lapidus A."/>
            <person name="Nolan M."/>
            <person name="Lucas S."/>
            <person name="Hammon N."/>
            <person name="Deshpande S."/>
            <person name="Cheng J.F."/>
            <person name="Tapia R."/>
            <person name="Goodwin L."/>
            <person name="Pitluck S."/>
            <person name="Huntemann M."/>
            <person name="Liolios K."/>
            <person name="Ivanova N."/>
            <person name="Pagani I."/>
            <person name="Mavromatis K."/>
            <person name="Ovchinikova G."/>
            <person name="Pati A."/>
            <person name="Chen A."/>
            <person name="Palaniappan K."/>
            <person name="Land M."/>
            <person name="Hauser L."/>
            <person name="Brambilla E.M."/>
            <person name="Rohde M."/>
            <person name="Spring S."/>
            <person name="Sikorski J."/>
            <person name="Goker M."/>
            <person name="Woyke T."/>
            <person name="Bristow J."/>
            <person name="Eisen J.A."/>
            <person name="Markowitz V."/>
            <person name="Hugenholtz P."/>
            <person name="Kyrpides N.C."/>
            <person name="Klenk H.P."/>
            <person name="Detter J.C."/>
        </authorList>
    </citation>
    <scope>NUCLEOTIDE SEQUENCE [LARGE SCALE GENOMIC DNA]</scope>
    <source>
        <strain evidence="16">DSM 8271 / FlGlyR</strain>
    </source>
</reference>
<evidence type="ECO:0000256" key="9">
    <source>
        <dbReference type="ARBA" id="ARBA00048220"/>
    </source>
</evidence>
<evidence type="ECO:0000256" key="4">
    <source>
        <dbReference type="ARBA" id="ARBA00022598"/>
    </source>
</evidence>
<keyword evidence="5" id="KW-0479">Metal-binding</keyword>
<dbReference type="NCBIfam" id="TIGR00143">
    <property type="entry name" value="hypF"/>
    <property type="match status" value="1"/>
</dbReference>
<dbReference type="PANTHER" id="PTHR42959:SF1">
    <property type="entry name" value="CARBAMOYLTRANSFERASE HYPF"/>
    <property type="match status" value="1"/>
</dbReference>
<evidence type="ECO:0000256" key="1">
    <source>
        <dbReference type="ARBA" id="ARBA00004711"/>
    </source>
</evidence>
<dbReference type="Pfam" id="PF07503">
    <property type="entry name" value="zf-HYPF"/>
    <property type="match status" value="2"/>
</dbReference>
<comment type="pathway">
    <text evidence="1">Protein modification; [NiFe] hydrogenase maturation.</text>
</comment>
<dbReference type="GO" id="GO:0003998">
    <property type="term" value="F:acylphosphatase activity"/>
    <property type="evidence" value="ECO:0007669"/>
    <property type="project" value="UniProtKB-EC"/>
</dbReference>
<evidence type="ECO:0000256" key="11">
    <source>
        <dbReference type="PROSITE-ProRule" id="PRU00520"/>
    </source>
</evidence>
<gene>
    <name evidence="15" type="ordered locus">Sgly_2124</name>
</gene>
<sequence>MVEILAEKALKIQLKGIVQGVGFRPFVYRTAADLGIKGWVGNTGAGLDIHAEGKNRDDFLRRVLAEAPQLARIVSCQKTEVPAEDFKEFTILSSENSGERDVLISPDVATCGDCLKELFDPADRRYQYPFINCTNCGPRYTIIKDRPYDRPRTTMGGFPLCAGCREEYEHPLNRRFHAQPVACKICGPQVALLDNQGREIADKGIGTGLLEAGAILAVKGLGGFHLVCDAGNTETVKKLRQLKERGSKPFALMARDLAAAQKAVRITKLEEELLSSPAAPIVILSRLRAEKALAAEVAPGVHTLGIMLPYTPLHHLLFKGAYDFLVMTSANLSGMPLIYENERALEELGAIADYFLIHNRDIFHPCDDSVVQVVAGAPLFMRRARGYVPLPVLLEENVEIPAAALGGEMKNAFCLAKGHYAFVSQYIGDMHGYENFQRFKKEYRTFQDAVHVYPRRIIYDFHPGYMTTKFAGQTDLPKLAVQHHHAHMISAAGEQRLKGKVWGIICDGTGYGLDGKIWGFEFLSGDASGFERKAHLEYLPLPGGDAGAKHPLRIAYAYLKKLGQPADPAVLDTLFANLSLPEKNILEGQLKSGLNVFDTSSAGRLFDVVSALLGICTEVTYEGQAAIELESTAWNWLNSGDEAQEKQEQIKAARRQMYEEAVKQCKEQKNAWGKFDPQGGQAEQDMAGEKQGGRRPEGRAAAGSDKRLYQMNYSRQEALVLKLKSFLSRLAADIIEGKHKGEIAFCFHLSIAAAILETIGLLGAEKEKIVISGGVFQNKLLTELLLDLARELEIKIDRHRELPCGDGGIAFGQVLIGQKHWQEGPV</sequence>
<keyword evidence="11" id="KW-0378">Hydrolase</keyword>
<dbReference type="Gene3D" id="3.30.420.40">
    <property type="match status" value="1"/>
</dbReference>
<dbReference type="Gene3D" id="3.90.870.50">
    <property type="match status" value="1"/>
</dbReference>
<evidence type="ECO:0000259" key="13">
    <source>
        <dbReference type="PROSITE" id="PS51160"/>
    </source>
</evidence>
<keyword evidence="7" id="KW-0862">Zinc</keyword>
<evidence type="ECO:0000256" key="8">
    <source>
        <dbReference type="ARBA" id="ARBA00047645"/>
    </source>
</evidence>
<dbReference type="GO" id="GO:0016743">
    <property type="term" value="F:carboxyl- or carbamoyltransferase activity"/>
    <property type="evidence" value="ECO:0007669"/>
    <property type="project" value="UniProtKB-UniRule"/>
</dbReference>
<reference evidence="16" key="2">
    <citation type="submission" date="2011-02" db="EMBL/GenBank/DDBJ databases">
        <title>The complete genome of Syntrophobotulus glycolicus DSM 8271.</title>
        <authorList>
            <person name="Lucas S."/>
            <person name="Copeland A."/>
            <person name="Lapidus A."/>
            <person name="Bruce D."/>
            <person name="Goodwin L."/>
            <person name="Pitluck S."/>
            <person name="Kyrpides N."/>
            <person name="Mavromatis K."/>
            <person name="Pagani I."/>
            <person name="Ivanova N."/>
            <person name="Mikhailova N."/>
            <person name="Chertkov O."/>
            <person name="Held B."/>
            <person name="Detter J.C."/>
            <person name="Tapia R."/>
            <person name="Han C."/>
            <person name="Land M."/>
            <person name="Hauser L."/>
            <person name="Markowitz V."/>
            <person name="Cheng J.-F."/>
            <person name="Hugenholtz P."/>
            <person name="Woyke T."/>
            <person name="Wu D."/>
            <person name="Spring S."/>
            <person name="Schroeder M."/>
            <person name="Brambilla E."/>
            <person name="Klenk H.-P."/>
            <person name="Eisen J.A."/>
        </authorList>
    </citation>
    <scope>NUCLEOTIDE SEQUENCE [LARGE SCALE GENOMIC DNA]</scope>
    <source>
        <strain evidence="16">DSM 8271 / FlGlyR</strain>
    </source>
</reference>
<dbReference type="OrthoDB" id="9808093at2"/>
<comment type="catalytic activity">
    <reaction evidence="8 11">
        <text>an acyl phosphate + H2O = a carboxylate + phosphate + H(+)</text>
        <dbReference type="Rhea" id="RHEA:14965"/>
        <dbReference type="ChEBI" id="CHEBI:15377"/>
        <dbReference type="ChEBI" id="CHEBI:15378"/>
        <dbReference type="ChEBI" id="CHEBI:29067"/>
        <dbReference type="ChEBI" id="CHEBI:43474"/>
        <dbReference type="ChEBI" id="CHEBI:59918"/>
        <dbReference type="EC" id="3.6.1.7"/>
    </reaction>
</comment>
<dbReference type="EC" id="6.2.-.-" evidence="10"/>
<feature type="compositionally biased region" description="Basic and acidic residues" evidence="12">
    <location>
        <begin position="687"/>
        <end position="702"/>
    </location>
</feature>
<dbReference type="PROSITE" id="PS51163">
    <property type="entry name" value="YRDC"/>
    <property type="match status" value="1"/>
</dbReference>
<dbReference type="PIRSF" id="PIRSF006256">
    <property type="entry name" value="CMPcnvr_hdrg_mat"/>
    <property type="match status" value="1"/>
</dbReference>
<dbReference type="EMBL" id="CP002547">
    <property type="protein sequence ID" value="ADY56415.1"/>
    <property type="molecule type" value="Genomic_DNA"/>
</dbReference>
<dbReference type="Pfam" id="PF00708">
    <property type="entry name" value="Acylphosphatase"/>
    <property type="match status" value="1"/>
</dbReference>
<dbReference type="GO" id="GO:0016874">
    <property type="term" value="F:ligase activity"/>
    <property type="evidence" value="ECO:0007669"/>
    <property type="project" value="UniProtKB-UniRule"/>
</dbReference>
<feature type="domain" description="Acylphosphatase-like" evidence="13">
    <location>
        <begin position="9"/>
        <end position="93"/>
    </location>
</feature>
<dbReference type="PROSITE" id="PS51160">
    <property type="entry name" value="ACYLPHOSPHATASE_3"/>
    <property type="match status" value="1"/>
</dbReference>
<dbReference type="RefSeq" id="WP_013625282.1">
    <property type="nucleotide sequence ID" value="NC_015172.1"/>
</dbReference>
<feature type="region of interest" description="Disordered" evidence="12">
    <location>
        <begin position="673"/>
        <end position="702"/>
    </location>
</feature>
<comment type="catalytic activity">
    <reaction evidence="9">
        <text>C-terminal L-cysteinyl-[HypE protein] + carbamoyl phosphate + ATP + H2O = C-terminal S-carboxamide-L-cysteinyl-[HypE protein] + AMP + phosphate + diphosphate + H(+)</text>
        <dbReference type="Rhea" id="RHEA:55636"/>
        <dbReference type="Rhea" id="RHEA-COMP:14247"/>
        <dbReference type="Rhea" id="RHEA-COMP:14392"/>
        <dbReference type="ChEBI" id="CHEBI:15377"/>
        <dbReference type="ChEBI" id="CHEBI:15378"/>
        <dbReference type="ChEBI" id="CHEBI:30616"/>
        <dbReference type="ChEBI" id="CHEBI:33019"/>
        <dbReference type="ChEBI" id="CHEBI:43474"/>
        <dbReference type="ChEBI" id="CHEBI:58228"/>
        <dbReference type="ChEBI" id="CHEBI:76913"/>
        <dbReference type="ChEBI" id="CHEBI:139126"/>
        <dbReference type="ChEBI" id="CHEBI:456215"/>
    </reaction>
</comment>
<feature type="domain" description="YrdC-like" evidence="14">
    <location>
        <begin position="200"/>
        <end position="386"/>
    </location>
</feature>
<evidence type="ECO:0000256" key="7">
    <source>
        <dbReference type="ARBA" id="ARBA00022833"/>
    </source>
</evidence>
<dbReference type="Pfam" id="PF17788">
    <property type="entry name" value="HypF_C"/>
    <property type="match status" value="1"/>
</dbReference>
<feature type="active site" evidence="11">
    <location>
        <position position="42"/>
    </location>
</feature>
<dbReference type="Gene3D" id="3.30.420.360">
    <property type="match status" value="1"/>
</dbReference>
<keyword evidence="16" id="KW-1185">Reference proteome</keyword>
<evidence type="ECO:0000256" key="12">
    <source>
        <dbReference type="SAM" id="MobiDB-lite"/>
    </source>
</evidence>
<protein>
    <recommendedName>
        <fullName evidence="10">Carbamoyltransferase</fullName>
        <ecNumber evidence="10">6.2.-.-</ecNumber>
    </recommendedName>
</protein>
<keyword evidence="6" id="KW-0863">Zinc-finger</keyword>
<dbReference type="InterPro" id="IPR004421">
    <property type="entry name" value="Carbamoyltransferase_HypF"/>
</dbReference>
<evidence type="ECO:0000313" key="16">
    <source>
        <dbReference type="Proteomes" id="UP000007488"/>
    </source>
</evidence>
<dbReference type="InterPro" id="IPR017968">
    <property type="entry name" value="Acylphosphatase_CS"/>
</dbReference>
<evidence type="ECO:0000256" key="3">
    <source>
        <dbReference type="ARBA" id="ARBA00008097"/>
    </source>
</evidence>
<feature type="active site" evidence="11">
    <location>
        <position position="24"/>
    </location>
</feature>
<comment type="similarity">
    <text evidence="3 10">Belongs to the carbamoyltransferase HypF family.</text>
</comment>
<dbReference type="SUPFAM" id="SSF54975">
    <property type="entry name" value="Acylphosphatase/BLUF domain-like"/>
    <property type="match status" value="1"/>
</dbReference>
<dbReference type="eggNOG" id="COG0068">
    <property type="taxonomic scope" value="Bacteria"/>
</dbReference>
<proteinExistence type="inferred from homology"/>
<dbReference type="InterPro" id="IPR051060">
    <property type="entry name" value="Carbamoyltrans_HypF-like"/>
</dbReference>
<dbReference type="Pfam" id="PF22521">
    <property type="entry name" value="HypF_C_2"/>
    <property type="match status" value="2"/>
</dbReference>
<dbReference type="PANTHER" id="PTHR42959">
    <property type="entry name" value="CARBAMOYLTRANSFERASE"/>
    <property type="match status" value="1"/>
</dbReference>
<keyword evidence="4" id="KW-0436">Ligase</keyword>
<dbReference type="InterPro" id="IPR017945">
    <property type="entry name" value="DHBP_synth_RibB-like_a/b_dom"/>
</dbReference>
<evidence type="ECO:0000256" key="6">
    <source>
        <dbReference type="ARBA" id="ARBA00022771"/>
    </source>
</evidence>
<dbReference type="GO" id="GO:0003725">
    <property type="term" value="F:double-stranded RNA binding"/>
    <property type="evidence" value="ECO:0007669"/>
    <property type="project" value="InterPro"/>
</dbReference>